<dbReference type="Proteomes" id="UP000249799">
    <property type="component" value="Chromosome"/>
</dbReference>
<protein>
    <submittedName>
        <fullName evidence="2">GNAT family N-acetyltransferase</fullName>
    </submittedName>
</protein>
<reference evidence="2 3" key="1">
    <citation type="submission" date="2018-06" db="EMBL/GenBank/DDBJ databases">
        <title>Lujinxingia sediminis gen. nov. sp. nov., a new facultative anaerobic member of the class Deltaproteobacteria, and proposal of Lujinxingaceae fam. nov.</title>
        <authorList>
            <person name="Guo L.-Y."/>
            <person name="Li C.-M."/>
            <person name="Wang S."/>
            <person name="Du Z.-J."/>
        </authorList>
    </citation>
    <scope>NUCLEOTIDE SEQUENCE [LARGE SCALE GENOMIC DNA]</scope>
    <source>
        <strain evidence="2 3">FA350</strain>
    </source>
</reference>
<dbReference type="RefSeq" id="WP_111333555.1">
    <property type="nucleotide sequence ID" value="NZ_CP030032.1"/>
</dbReference>
<dbReference type="PANTHER" id="PTHR43792">
    <property type="entry name" value="GNAT FAMILY, PUTATIVE (AFU_ORTHOLOGUE AFUA_3G00765)-RELATED-RELATED"/>
    <property type="match status" value="1"/>
</dbReference>
<accession>A0A2Z4FK28</accession>
<dbReference type="EMBL" id="CP030032">
    <property type="protein sequence ID" value="AWV89230.1"/>
    <property type="molecule type" value="Genomic_DNA"/>
</dbReference>
<dbReference type="InterPro" id="IPR051531">
    <property type="entry name" value="N-acetyltransferase"/>
</dbReference>
<keyword evidence="3" id="KW-1185">Reference proteome</keyword>
<dbReference type="AlphaFoldDB" id="A0A2Z4FK28"/>
<name>A0A2Z4FK28_9DELT</name>
<dbReference type="InterPro" id="IPR016181">
    <property type="entry name" value="Acyl_CoA_acyltransferase"/>
</dbReference>
<proteinExistence type="predicted"/>
<feature type="domain" description="N-acetyltransferase" evidence="1">
    <location>
        <begin position="11"/>
        <end position="177"/>
    </location>
</feature>
<keyword evidence="2" id="KW-0808">Transferase</keyword>
<sequence>MKPLRIRTKRLQLRRFRPEDIEDAHAYASDPVVTRFTDWGPNTIDDTRAFIQEAIADAQAIPLQTISLAIEHRDSQRVIGTVGMELGKSTLGDASIGFCMNREFWGRGLTTEAAQALLDWASDAFQLRRVYATCRPDNQASARVLEKLGMKCEGRLLRNVQVDGEWCDSLLYAAVLSN</sequence>
<dbReference type="InterPro" id="IPR000182">
    <property type="entry name" value="GNAT_dom"/>
</dbReference>
<evidence type="ECO:0000313" key="2">
    <source>
        <dbReference type="EMBL" id="AWV89230.1"/>
    </source>
</evidence>
<dbReference type="Pfam" id="PF13302">
    <property type="entry name" value="Acetyltransf_3"/>
    <property type="match status" value="1"/>
</dbReference>
<evidence type="ECO:0000313" key="3">
    <source>
        <dbReference type="Proteomes" id="UP000249799"/>
    </source>
</evidence>
<dbReference type="Gene3D" id="3.40.630.30">
    <property type="match status" value="1"/>
</dbReference>
<evidence type="ECO:0000259" key="1">
    <source>
        <dbReference type="PROSITE" id="PS51186"/>
    </source>
</evidence>
<dbReference type="KEGG" id="bsed:DN745_07695"/>
<dbReference type="OrthoDB" id="6293260at2"/>
<dbReference type="SUPFAM" id="SSF55729">
    <property type="entry name" value="Acyl-CoA N-acyltransferases (Nat)"/>
    <property type="match status" value="1"/>
</dbReference>
<organism evidence="2 3">
    <name type="scientific">Bradymonas sediminis</name>
    <dbReference type="NCBI Taxonomy" id="1548548"/>
    <lineage>
        <taxon>Bacteria</taxon>
        <taxon>Deltaproteobacteria</taxon>
        <taxon>Bradymonadales</taxon>
        <taxon>Bradymonadaceae</taxon>
        <taxon>Bradymonas</taxon>
    </lineage>
</organism>
<dbReference type="PROSITE" id="PS51186">
    <property type="entry name" value="GNAT"/>
    <property type="match status" value="1"/>
</dbReference>
<gene>
    <name evidence="2" type="ORF">DN745_07695</name>
</gene>
<dbReference type="GO" id="GO:0016747">
    <property type="term" value="F:acyltransferase activity, transferring groups other than amino-acyl groups"/>
    <property type="evidence" value="ECO:0007669"/>
    <property type="project" value="InterPro"/>
</dbReference>